<dbReference type="Pfam" id="PF01042">
    <property type="entry name" value="Ribonuc_L-PSP"/>
    <property type="match status" value="1"/>
</dbReference>
<dbReference type="Gene3D" id="3.30.1330.40">
    <property type="entry name" value="RutC-like"/>
    <property type="match status" value="1"/>
</dbReference>
<name>A0ABS9L3T6_9MICC</name>
<reference evidence="2" key="1">
    <citation type="submission" date="2022-01" db="EMBL/GenBank/DDBJ databases">
        <authorList>
            <person name="Jo J.-H."/>
            <person name="Im W.-T."/>
        </authorList>
    </citation>
    <scope>NUCLEOTIDE SEQUENCE</scope>
    <source>
        <strain evidence="2">I2-34</strain>
    </source>
</reference>
<dbReference type="RefSeq" id="WP_237818458.1">
    <property type="nucleotide sequence ID" value="NZ_JAKLTQ010000002.1"/>
</dbReference>
<organism evidence="2 3">
    <name type="scientific">Arthrobacter hankyongi</name>
    <dbReference type="NCBI Taxonomy" id="2904801"/>
    <lineage>
        <taxon>Bacteria</taxon>
        <taxon>Bacillati</taxon>
        <taxon>Actinomycetota</taxon>
        <taxon>Actinomycetes</taxon>
        <taxon>Micrococcales</taxon>
        <taxon>Micrococcaceae</taxon>
        <taxon>Arthrobacter</taxon>
    </lineage>
</organism>
<gene>
    <name evidence="2" type="ORF">LVY72_05380</name>
</gene>
<dbReference type="Proteomes" id="UP001165368">
    <property type="component" value="Unassembled WGS sequence"/>
</dbReference>
<protein>
    <submittedName>
        <fullName evidence="2">RidA family protein</fullName>
    </submittedName>
</protein>
<sequence length="130" mass="13830">MKRRSVTVPGLEHGSNPVPAASRLGPLLATGGVRGVDTATGQLPPAAEDQVRLAFVNLRTIIEEGGGRAEDIVHVTVFAAAEGLRPVLNEEWVAMFPDVASRPARHLLRQDLPGGMLVQLEAMAYITEGE</sequence>
<accession>A0ABS9L3T6</accession>
<keyword evidence="3" id="KW-1185">Reference proteome</keyword>
<dbReference type="InterPro" id="IPR006175">
    <property type="entry name" value="YjgF/YER057c/UK114"/>
</dbReference>
<proteinExistence type="predicted"/>
<feature type="region of interest" description="Disordered" evidence="1">
    <location>
        <begin position="1"/>
        <end position="23"/>
    </location>
</feature>
<evidence type="ECO:0000313" key="3">
    <source>
        <dbReference type="Proteomes" id="UP001165368"/>
    </source>
</evidence>
<comment type="caution">
    <text evidence="2">The sequence shown here is derived from an EMBL/GenBank/DDBJ whole genome shotgun (WGS) entry which is preliminary data.</text>
</comment>
<dbReference type="InterPro" id="IPR035959">
    <property type="entry name" value="RutC-like_sf"/>
</dbReference>
<dbReference type="EMBL" id="JAKLTQ010000002">
    <property type="protein sequence ID" value="MCG2621345.1"/>
    <property type="molecule type" value="Genomic_DNA"/>
</dbReference>
<dbReference type="CDD" id="cd00448">
    <property type="entry name" value="YjgF_YER057c_UK114_family"/>
    <property type="match status" value="1"/>
</dbReference>
<dbReference type="SUPFAM" id="SSF55298">
    <property type="entry name" value="YjgF-like"/>
    <property type="match status" value="1"/>
</dbReference>
<evidence type="ECO:0000313" key="2">
    <source>
        <dbReference type="EMBL" id="MCG2621345.1"/>
    </source>
</evidence>
<evidence type="ECO:0000256" key="1">
    <source>
        <dbReference type="SAM" id="MobiDB-lite"/>
    </source>
</evidence>